<dbReference type="Gene3D" id="3.40.50.1820">
    <property type="entry name" value="alpha/beta hydrolase"/>
    <property type="match status" value="1"/>
</dbReference>
<dbReference type="PROSITE" id="PS00330">
    <property type="entry name" value="HEMOLYSIN_CALCIUM"/>
    <property type="match status" value="4"/>
</dbReference>
<evidence type="ECO:0000313" key="4">
    <source>
        <dbReference type="Proteomes" id="UP000199071"/>
    </source>
</evidence>
<dbReference type="AlphaFoldDB" id="A0A1G6B078"/>
<dbReference type="InterPro" id="IPR011049">
    <property type="entry name" value="Serralysin-like_metalloprot_C"/>
</dbReference>
<dbReference type="GO" id="GO:0005576">
    <property type="term" value="C:extracellular region"/>
    <property type="evidence" value="ECO:0007669"/>
    <property type="project" value="UniProtKB-SubCell"/>
</dbReference>
<dbReference type="PRINTS" id="PR00313">
    <property type="entry name" value="CABNDNGRPT"/>
</dbReference>
<dbReference type="PANTHER" id="PTHR38340:SF1">
    <property type="entry name" value="S-LAYER PROTEIN"/>
    <property type="match status" value="1"/>
</dbReference>
<evidence type="ECO:0000256" key="1">
    <source>
        <dbReference type="ARBA" id="ARBA00004613"/>
    </source>
</evidence>
<dbReference type="OrthoDB" id="7234196at2"/>
<dbReference type="InterPro" id="IPR050557">
    <property type="entry name" value="RTX_toxin/Mannuronan_C5-epim"/>
</dbReference>
<protein>
    <submittedName>
        <fullName evidence="3">Ca2+-binding protein, RTX toxin-related</fullName>
    </submittedName>
</protein>
<organism evidence="3 4">
    <name type="scientific">Bauldia litoralis</name>
    <dbReference type="NCBI Taxonomy" id="665467"/>
    <lineage>
        <taxon>Bacteria</taxon>
        <taxon>Pseudomonadati</taxon>
        <taxon>Pseudomonadota</taxon>
        <taxon>Alphaproteobacteria</taxon>
        <taxon>Hyphomicrobiales</taxon>
        <taxon>Kaistiaceae</taxon>
        <taxon>Bauldia</taxon>
    </lineage>
</organism>
<sequence length="627" mass="66811">MVLPDQATLNTLMYFSVLAYSSDVPVSITPSVKAPTGQEANWSTWTALNGTDLDTPVIPTHIFFGKNNFYKFANAQAIVAVNDTDDALILAFKGTDIKSLADWLEDIFYINTYYYQFTPLLKSIEYYLSQNPNIKNVYVTGDSLGAGAAEQYMYNHPDTASVSFEAITFGSPGFVLKGDAPHDERVTNVMHAGDPVPWLGHVVRGYKSIGTDMPMTLFDFDDGSPPPTNFNEHFKGLYQLNLFYLTNSALYRLADSDDEIVLGVGPAGDPPPGTSLPAISYDDVIDKSGLDTSFFLLGLAGDDDLTGGTGPDLLDAGAGKDVLQGNAGDDALAGGKGRDLLHGGPDNDTFVFIARDGVDTIDEQERGGLDVLEIHSSALRNIDPDDISYWLSGGKHDLAIGLVGGDQGTITIKQMDVALSQVETLRLFDADGNQVGPDVDLVQKFHDAGSGLDDVILLNKGHQEVFAGGGHDIMEGGVGNDRLHGGRGRDTIDGGKGNDKLWGGNGHDVMGGGNGDDTLRGGSGQDTINGGKGNDKLSGGKAGDNFVFDQAPGGRHADKIKDFADGADLIVLDASSFDGLTAGEMTPQQFKLHIAYDSNGWLSFDSQKFAKLQSGGIDMDHTDFLVI</sequence>
<proteinExistence type="predicted"/>
<dbReference type="SUPFAM" id="SSF51120">
    <property type="entry name" value="beta-Roll"/>
    <property type="match status" value="2"/>
</dbReference>
<dbReference type="Proteomes" id="UP000199071">
    <property type="component" value="Unassembled WGS sequence"/>
</dbReference>
<keyword evidence="4" id="KW-1185">Reference proteome</keyword>
<dbReference type="EMBL" id="FMXQ01000002">
    <property type="protein sequence ID" value="SDB13923.1"/>
    <property type="molecule type" value="Genomic_DNA"/>
</dbReference>
<accession>A0A1G6B078</accession>
<keyword evidence="2" id="KW-0964">Secreted</keyword>
<dbReference type="CDD" id="cd00519">
    <property type="entry name" value="Lipase_3"/>
    <property type="match status" value="1"/>
</dbReference>
<dbReference type="GO" id="GO:0005509">
    <property type="term" value="F:calcium ion binding"/>
    <property type="evidence" value="ECO:0007669"/>
    <property type="project" value="InterPro"/>
</dbReference>
<comment type="subcellular location">
    <subcellularLocation>
        <location evidence="1">Secreted</location>
    </subcellularLocation>
</comment>
<dbReference type="InterPro" id="IPR018511">
    <property type="entry name" value="Hemolysin-typ_Ca-bd_CS"/>
</dbReference>
<dbReference type="InterPro" id="IPR001343">
    <property type="entry name" value="Hemolysn_Ca-bd"/>
</dbReference>
<gene>
    <name evidence="3" type="ORF">SAMN02982931_01054</name>
</gene>
<reference evidence="3 4" key="1">
    <citation type="submission" date="2016-10" db="EMBL/GenBank/DDBJ databases">
        <authorList>
            <person name="de Groot N.N."/>
        </authorList>
    </citation>
    <scope>NUCLEOTIDE SEQUENCE [LARGE SCALE GENOMIC DNA]</scope>
    <source>
        <strain evidence="3 4">ATCC 35022</strain>
    </source>
</reference>
<evidence type="ECO:0000256" key="2">
    <source>
        <dbReference type="ARBA" id="ARBA00022525"/>
    </source>
</evidence>
<dbReference type="STRING" id="665467.SAMN02982931_01054"/>
<dbReference type="Pfam" id="PF00353">
    <property type="entry name" value="HemolysinCabind"/>
    <property type="match status" value="3"/>
</dbReference>
<name>A0A1G6B078_9HYPH</name>
<evidence type="ECO:0000313" key="3">
    <source>
        <dbReference type="EMBL" id="SDB13923.1"/>
    </source>
</evidence>
<dbReference type="SUPFAM" id="SSF53474">
    <property type="entry name" value="alpha/beta-Hydrolases"/>
    <property type="match status" value="1"/>
</dbReference>
<dbReference type="Gene3D" id="2.150.10.10">
    <property type="entry name" value="Serralysin-like metalloprotease, C-terminal"/>
    <property type="match status" value="2"/>
</dbReference>
<dbReference type="RefSeq" id="WP_090875236.1">
    <property type="nucleotide sequence ID" value="NZ_FMXQ01000002.1"/>
</dbReference>
<dbReference type="PANTHER" id="PTHR38340">
    <property type="entry name" value="S-LAYER PROTEIN"/>
    <property type="match status" value="1"/>
</dbReference>
<dbReference type="InterPro" id="IPR029058">
    <property type="entry name" value="AB_hydrolase_fold"/>
</dbReference>